<dbReference type="PANTHER" id="PTHR31760:SF0">
    <property type="entry name" value="S-ADENOSYL-L-METHIONINE-DEPENDENT METHYLTRANSFERASES SUPERFAMILY PROTEIN"/>
    <property type="match status" value="1"/>
</dbReference>
<dbReference type="Gene3D" id="3.40.50.150">
    <property type="entry name" value="Vaccinia Virus protein VP39"/>
    <property type="match status" value="1"/>
</dbReference>
<dbReference type="EMBL" id="FWXR01000018">
    <property type="protein sequence ID" value="SMD01132.1"/>
    <property type="molecule type" value="Genomic_DNA"/>
</dbReference>
<evidence type="ECO:0000256" key="2">
    <source>
        <dbReference type="ARBA" id="ARBA00022552"/>
    </source>
</evidence>
<organism evidence="8 9">
    <name type="scientific">Fulvimarina manganoxydans</name>
    <dbReference type="NCBI Taxonomy" id="937218"/>
    <lineage>
        <taxon>Bacteria</taxon>
        <taxon>Pseudomonadati</taxon>
        <taxon>Pseudomonadota</taxon>
        <taxon>Alphaproteobacteria</taxon>
        <taxon>Hyphomicrobiales</taxon>
        <taxon>Aurantimonadaceae</taxon>
        <taxon>Fulvimarina</taxon>
    </lineage>
</organism>
<dbReference type="InterPro" id="IPR029063">
    <property type="entry name" value="SAM-dependent_MTases_sf"/>
</dbReference>
<evidence type="ECO:0000313" key="9">
    <source>
        <dbReference type="Proteomes" id="UP000192656"/>
    </source>
</evidence>
<keyword evidence="5 6" id="KW-0949">S-adenosyl-L-methionine</keyword>
<comment type="caution">
    <text evidence="6">Lacks conserved residue(s) required for the propagation of feature annotation.</text>
</comment>
<dbReference type="GO" id="GO:0005829">
    <property type="term" value="C:cytosol"/>
    <property type="evidence" value="ECO:0007669"/>
    <property type="project" value="TreeGrafter"/>
</dbReference>
<feature type="binding site" evidence="6">
    <location>
        <position position="191"/>
    </location>
    <ligand>
        <name>S-adenosyl-L-methionine</name>
        <dbReference type="ChEBI" id="CHEBI:59789"/>
    </ligand>
</feature>
<evidence type="ECO:0000256" key="3">
    <source>
        <dbReference type="ARBA" id="ARBA00022603"/>
    </source>
</evidence>
<name>A0A1W2DVK2_9HYPH</name>
<dbReference type="RefSeq" id="WP_084411668.1">
    <property type="nucleotide sequence ID" value="NZ_FWXR01000018.1"/>
</dbReference>
<proteinExistence type="inferred from homology"/>
<dbReference type="HAMAP" id="MF_00074">
    <property type="entry name" value="16SrRNA_methyltr_G"/>
    <property type="match status" value="1"/>
</dbReference>
<dbReference type="STRING" id="937218.SAMN06297251_11816"/>
<evidence type="ECO:0000256" key="5">
    <source>
        <dbReference type="ARBA" id="ARBA00022691"/>
    </source>
</evidence>
<dbReference type="Proteomes" id="UP000192656">
    <property type="component" value="Unassembled WGS sequence"/>
</dbReference>
<comment type="catalytic activity">
    <reaction evidence="6">
        <text>guanosine(527) in 16S rRNA + S-adenosyl-L-methionine = N(7)-methylguanosine(527) in 16S rRNA + S-adenosyl-L-homocysteine</text>
        <dbReference type="Rhea" id="RHEA:42732"/>
        <dbReference type="Rhea" id="RHEA-COMP:10209"/>
        <dbReference type="Rhea" id="RHEA-COMP:10210"/>
        <dbReference type="ChEBI" id="CHEBI:57856"/>
        <dbReference type="ChEBI" id="CHEBI:59789"/>
        <dbReference type="ChEBI" id="CHEBI:74269"/>
        <dbReference type="ChEBI" id="CHEBI:74480"/>
        <dbReference type="EC" id="2.1.1.170"/>
    </reaction>
</comment>
<dbReference type="AlphaFoldDB" id="A0A1W2DVK2"/>
<feature type="region of interest" description="Disordered" evidence="7">
    <location>
        <begin position="1"/>
        <end position="52"/>
    </location>
</feature>
<keyword evidence="1 6" id="KW-0963">Cytoplasm</keyword>
<feature type="binding site" evidence="6">
    <location>
        <position position="130"/>
    </location>
    <ligand>
        <name>S-adenosyl-L-methionine</name>
        <dbReference type="ChEBI" id="CHEBI:59789"/>
    </ligand>
</feature>
<dbReference type="EC" id="2.1.1.170" evidence="6"/>
<keyword evidence="4 6" id="KW-0808">Transferase</keyword>
<dbReference type="InterPro" id="IPR003682">
    <property type="entry name" value="rRNA_ssu_MeTfrase_G"/>
</dbReference>
<dbReference type="OrthoDB" id="9808773at2"/>
<feature type="compositionally biased region" description="Gly residues" evidence="7">
    <location>
        <begin position="8"/>
        <end position="20"/>
    </location>
</feature>
<protein>
    <recommendedName>
        <fullName evidence="6">Ribosomal RNA small subunit methyltransferase G</fullName>
        <ecNumber evidence="6">2.1.1.170</ecNumber>
    </recommendedName>
    <alternativeName>
        <fullName evidence="6">16S rRNA 7-methylguanosine methyltransferase</fullName>
        <shortName evidence="6">16S rRNA m7G methyltransferase</shortName>
    </alternativeName>
</protein>
<dbReference type="PANTHER" id="PTHR31760">
    <property type="entry name" value="S-ADENOSYL-L-METHIONINE-DEPENDENT METHYLTRANSFERASES SUPERFAMILY PROTEIN"/>
    <property type="match status" value="1"/>
</dbReference>
<comment type="subcellular location">
    <subcellularLocation>
        <location evidence="6">Cytoplasm</location>
    </subcellularLocation>
</comment>
<evidence type="ECO:0000256" key="4">
    <source>
        <dbReference type="ARBA" id="ARBA00022679"/>
    </source>
</evidence>
<sequence length="258" mass="27821">MPRDDGPRTGGSGQGRGQAGFGADRGSRTRSGAVKSAGKRKPASRDPRAVADAQRAGRAAFLDRFDVSRETEERLDRYVTLLTEWQRRINLIAPATLGAVWERHIADSLQLEQLLPPFQRCADLGSGGGLPGLIIAIERPDAHIDLVESNGKKAAFLRAVMRELGLSGAVHAERIEAVGPVLSSADVVTARALASLSELLAMVEPHAKPEAKCFFAKGETHGEEIEAASALWRFEMVKHDSMLKDGSVVLELGAIERR</sequence>
<feature type="binding site" evidence="6">
    <location>
        <begin position="175"/>
        <end position="176"/>
    </location>
    <ligand>
        <name>S-adenosyl-L-methionine</name>
        <dbReference type="ChEBI" id="CHEBI:59789"/>
    </ligand>
</feature>
<accession>A0A1W2DVK2</accession>
<gene>
    <name evidence="6" type="primary">rsmG</name>
    <name evidence="8" type="ORF">SAMN06297251_11816</name>
</gene>
<dbReference type="Pfam" id="PF02527">
    <property type="entry name" value="GidB"/>
    <property type="match status" value="1"/>
</dbReference>
<dbReference type="GO" id="GO:0070043">
    <property type="term" value="F:rRNA (guanine-N7-)-methyltransferase activity"/>
    <property type="evidence" value="ECO:0007669"/>
    <property type="project" value="UniProtKB-UniRule"/>
</dbReference>
<feature type="binding site" evidence="6">
    <location>
        <position position="125"/>
    </location>
    <ligand>
        <name>S-adenosyl-L-methionine</name>
        <dbReference type="ChEBI" id="CHEBI:59789"/>
    </ligand>
</feature>
<keyword evidence="2 6" id="KW-0698">rRNA processing</keyword>
<dbReference type="NCBIfam" id="TIGR00138">
    <property type="entry name" value="rsmG_gidB"/>
    <property type="match status" value="1"/>
</dbReference>
<evidence type="ECO:0000256" key="6">
    <source>
        <dbReference type="HAMAP-Rule" id="MF_00074"/>
    </source>
</evidence>
<comment type="similarity">
    <text evidence="6">Belongs to the methyltransferase superfamily. RNA methyltransferase RsmG family.</text>
</comment>
<evidence type="ECO:0000256" key="7">
    <source>
        <dbReference type="SAM" id="MobiDB-lite"/>
    </source>
</evidence>
<comment type="function">
    <text evidence="6">Specifically methylates the N7 position of guanine in position 527 of 16S rRNA.</text>
</comment>
<evidence type="ECO:0000313" key="8">
    <source>
        <dbReference type="EMBL" id="SMD01132.1"/>
    </source>
</evidence>
<keyword evidence="9" id="KW-1185">Reference proteome</keyword>
<keyword evidence="3 6" id="KW-0489">Methyltransferase</keyword>
<evidence type="ECO:0000256" key="1">
    <source>
        <dbReference type="ARBA" id="ARBA00022490"/>
    </source>
</evidence>
<reference evidence="8 9" key="1">
    <citation type="submission" date="2017-04" db="EMBL/GenBank/DDBJ databases">
        <authorList>
            <person name="Afonso C.L."/>
            <person name="Miller P.J."/>
            <person name="Scott M.A."/>
            <person name="Spackman E."/>
            <person name="Goraichik I."/>
            <person name="Dimitrov K.M."/>
            <person name="Suarez D.L."/>
            <person name="Swayne D.E."/>
        </authorList>
    </citation>
    <scope>NUCLEOTIDE SEQUENCE [LARGE SCALE GENOMIC DNA]</scope>
    <source>
        <strain evidence="8 9">CGMCC 1.10972</strain>
    </source>
</reference>
<dbReference type="SUPFAM" id="SSF53335">
    <property type="entry name" value="S-adenosyl-L-methionine-dependent methyltransferases"/>
    <property type="match status" value="1"/>
</dbReference>